<dbReference type="EMBL" id="QWGR01000023">
    <property type="protein sequence ID" value="RIJ45538.1"/>
    <property type="molecule type" value="Genomic_DNA"/>
</dbReference>
<evidence type="ECO:0000313" key="5">
    <source>
        <dbReference type="EMBL" id="RIJ45538.1"/>
    </source>
</evidence>
<dbReference type="InterPro" id="IPR011611">
    <property type="entry name" value="PfkB_dom"/>
</dbReference>
<protein>
    <submittedName>
        <fullName evidence="5">Adenosine kinase</fullName>
    </submittedName>
</protein>
<gene>
    <name evidence="5" type="ORF">D1614_22420</name>
</gene>
<dbReference type="PANTHER" id="PTHR43320:SF3">
    <property type="entry name" value="CARBOHYDRATE KINASE PFKB DOMAIN-CONTAINING PROTEIN"/>
    <property type="match status" value="1"/>
</dbReference>
<dbReference type="OrthoDB" id="9813569at2"/>
<reference evidence="5 6" key="1">
    <citation type="submission" date="2018-08" db="EMBL/GenBank/DDBJ databases">
        <title>Pallidiluteibacterium maritimus gen. nov., sp. nov., isolated from coastal sediment.</title>
        <authorList>
            <person name="Zhou L.Y."/>
        </authorList>
    </citation>
    <scope>NUCLEOTIDE SEQUENCE [LARGE SCALE GENOMIC DNA]</scope>
    <source>
        <strain evidence="5 6">XSD2</strain>
    </source>
</reference>
<keyword evidence="2" id="KW-0808">Transferase</keyword>
<dbReference type="CDD" id="cd01168">
    <property type="entry name" value="adenosine_kinase"/>
    <property type="match status" value="1"/>
</dbReference>
<evidence type="ECO:0000313" key="6">
    <source>
        <dbReference type="Proteomes" id="UP000265926"/>
    </source>
</evidence>
<proteinExistence type="inferred from homology"/>
<feature type="domain" description="Carbohydrate kinase PfkB" evidence="4">
    <location>
        <begin position="60"/>
        <end position="315"/>
    </location>
</feature>
<dbReference type="InterPro" id="IPR029056">
    <property type="entry name" value="Ribokinase-like"/>
</dbReference>
<accession>A0A399SQA1</accession>
<dbReference type="Gene3D" id="3.40.1190.20">
    <property type="match status" value="1"/>
</dbReference>
<keyword evidence="3 5" id="KW-0418">Kinase</keyword>
<dbReference type="Gene3D" id="3.30.1110.10">
    <property type="match status" value="1"/>
</dbReference>
<dbReference type="SUPFAM" id="SSF53613">
    <property type="entry name" value="Ribokinase-like"/>
    <property type="match status" value="1"/>
</dbReference>
<dbReference type="Pfam" id="PF00294">
    <property type="entry name" value="PfkB"/>
    <property type="match status" value="1"/>
</dbReference>
<dbReference type="GO" id="GO:0016301">
    <property type="term" value="F:kinase activity"/>
    <property type="evidence" value="ECO:0007669"/>
    <property type="project" value="UniProtKB-KW"/>
</dbReference>
<keyword evidence="6" id="KW-1185">Reference proteome</keyword>
<evidence type="ECO:0000259" key="4">
    <source>
        <dbReference type="Pfam" id="PF00294"/>
    </source>
</evidence>
<organism evidence="5 6">
    <name type="scientific">Maribellus luteus</name>
    <dbReference type="NCBI Taxonomy" id="2305463"/>
    <lineage>
        <taxon>Bacteria</taxon>
        <taxon>Pseudomonadati</taxon>
        <taxon>Bacteroidota</taxon>
        <taxon>Bacteroidia</taxon>
        <taxon>Marinilabiliales</taxon>
        <taxon>Prolixibacteraceae</taxon>
        <taxon>Maribellus</taxon>
    </lineage>
</organism>
<name>A0A399SQA1_9BACT</name>
<dbReference type="Proteomes" id="UP000265926">
    <property type="component" value="Unassembled WGS sequence"/>
</dbReference>
<dbReference type="RefSeq" id="WP_119440244.1">
    <property type="nucleotide sequence ID" value="NZ_QWGR01000023.1"/>
</dbReference>
<dbReference type="InterPro" id="IPR052700">
    <property type="entry name" value="Carb_kinase_PfkB-like"/>
</dbReference>
<comment type="similarity">
    <text evidence="1">Belongs to the carbohydrate kinase PfkB family.</text>
</comment>
<comment type="caution">
    <text evidence="5">The sequence shown here is derived from an EMBL/GenBank/DDBJ whole genome shotgun (WGS) entry which is preliminary data.</text>
</comment>
<sequence>MVNKNIPAVLGIGNALVDVISVIKDDSLLQKFNLPRGSMTLVNAERSQQIYAATFSESSKLTTGGSVANTMRSLANMGGNGGYMGKVGRDKLGDLFKDDFERRGLRTHLTYSESGTGRVMALVSPDSERTMATYLGAASELQAYDYMPGLFNGYKYLYMEGYLVFNHDLIKAGVEKAKAAGLKVAIDLSSFNVVDANLEFLKDLIKNNVDIVIANEEEARSFTGLEPEAALHEIAKDCELAIVKVGKEGSLIKHGDVVTRIGIVPAKALDTTGAGDAYAAGFFYGLTNGYSMAVSGKIAALVSGKVVEVMGPNLPDHQWPEVMAEINKIVAED</sequence>
<dbReference type="AlphaFoldDB" id="A0A399SQA1"/>
<evidence type="ECO:0000256" key="2">
    <source>
        <dbReference type="ARBA" id="ARBA00022679"/>
    </source>
</evidence>
<evidence type="ECO:0000256" key="1">
    <source>
        <dbReference type="ARBA" id="ARBA00010688"/>
    </source>
</evidence>
<dbReference type="PANTHER" id="PTHR43320">
    <property type="entry name" value="SUGAR KINASE"/>
    <property type="match status" value="1"/>
</dbReference>
<evidence type="ECO:0000256" key="3">
    <source>
        <dbReference type="ARBA" id="ARBA00022777"/>
    </source>
</evidence>